<keyword evidence="5" id="KW-1185">Reference proteome</keyword>
<dbReference type="InterPro" id="IPR009057">
    <property type="entry name" value="Homeodomain-like_sf"/>
</dbReference>
<comment type="subcellular location">
    <subcellularLocation>
        <location evidence="1">Nucleus</location>
    </subcellularLocation>
</comment>
<dbReference type="EnsemblMetazoa" id="CJA07267.1">
    <property type="protein sequence ID" value="CJA07267.1"/>
    <property type="gene ID" value="WBGene00126471"/>
</dbReference>
<reference evidence="4" key="2">
    <citation type="submission" date="2022-06" db="UniProtKB">
        <authorList>
            <consortium name="EnsemblMetazoa"/>
        </authorList>
    </citation>
    <scope>IDENTIFICATION</scope>
    <source>
        <strain evidence="4">DF5081</strain>
    </source>
</reference>
<dbReference type="InterPro" id="IPR048703">
    <property type="entry name" value="Tnp_Tc3-like_HTH"/>
</dbReference>
<dbReference type="SUPFAM" id="SSF46689">
    <property type="entry name" value="Homeodomain-like"/>
    <property type="match status" value="1"/>
</dbReference>
<dbReference type="OMA" id="PSCANIE"/>
<dbReference type="InterPro" id="IPR036388">
    <property type="entry name" value="WH-like_DNA-bd_sf"/>
</dbReference>
<dbReference type="InterPro" id="IPR025898">
    <property type="entry name" value="Tc3_transposase_DNA-bd_dom"/>
</dbReference>
<dbReference type="Gene3D" id="1.10.10.10">
    <property type="entry name" value="Winged helix-like DNA-binding domain superfamily/Winged helix DNA-binding domain"/>
    <property type="match status" value="1"/>
</dbReference>
<reference evidence="5" key="1">
    <citation type="submission" date="2010-08" db="EMBL/GenBank/DDBJ databases">
        <authorList>
            <consortium name="Caenorhabditis japonica Sequencing Consortium"/>
            <person name="Wilson R.K."/>
        </authorList>
    </citation>
    <scope>NUCLEOTIDE SEQUENCE [LARGE SCALE GENOMIC DNA]</scope>
    <source>
        <strain evidence="5">DF5081</strain>
    </source>
</reference>
<evidence type="ECO:0000256" key="1">
    <source>
        <dbReference type="ARBA" id="ARBA00004123"/>
    </source>
</evidence>
<feature type="domain" description="Transposable element Tc3 transposase-like DNA-binding HTH" evidence="3">
    <location>
        <begin position="65"/>
        <end position="101"/>
    </location>
</feature>
<dbReference type="Pfam" id="PF11427">
    <property type="entry name" value="HTH_Tnp_Tc3_1"/>
    <property type="match status" value="1"/>
</dbReference>
<evidence type="ECO:0000313" key="5">
    <source>
        <dbReference type="Proteomes" id="UP000005237"/>
    </source>
</evidence>
<evidence type="ECO:0000259" key="2">
    <source>
        <dbReference type="Pfam" id="PF11427"/>
    </source>
</evidence>
<evidence type="ECO:0000313" key="4">
    <source>
        <dbReference type="EnsemblMetazoa" id="CJA07267.1"/>
    </source>
</evidence>
<feature type="domain" description="Tc3 transposase DNA binding" evidence="2">
    <location>
        <begin position="3"/>
        <end position="51"/>
    </location>
</feature>
<evidence type="ECO:0000259" key="3">
    <source>
        <dbReference type="Pfam" id="PF21517"/>
    </source>
</evidence>
<sequence>MGRGKPLTDYEKGLIDANSALGMSNGQIAVFIGRSINVFNNYIKDPLHYGTKKPPGRPSLLSDKDKQNIVRKASNAVPSCANIESDLDLNVSSEAVRLFLKKKKFI</sequence>
<name>A0A8R1DN07_CAEJA</name>
<protein>
    <submittedName>
        <fullName evidence="4">HTH_Tnp_Tc3_1 domain-containing protein</fullName>
    </submittedName>
</protein>
<dbReference type="Gene3D" id="1.10.10.60">
    <property type="entry name" value="Homeodomain-like"/>
    <property type="match status" value="1"/>
</dbReference>
<dbReference type="AlphaFoldDB" id="A0A8R1DN07"/>
<dbReference type="GO" id="GO:0005634">
    <property type="term" value="C:nucleus"/>
    <property type="evidence" value="ECO:0007669"/>
    <property type="project" value="UniProtKB-SubCell"/>
</dbReference>
<proteinExistence type="predicted"/>
<accession>A0A8R1DN07</accession>
<dbReference type="GO" id="GO:0003677">
    <property type="term" value="F:DNA binding"/>
    <property type="evidence" value="ECO:0007669"/>
    <property type="project" value="InterPro"/>
</dbReference>
<dbReference type="Pfam" id="PF21517">
    <property type="entry name" value="HTH_Tnp_Tc3_2_like"/>
    <property type="match status" value="1"/>
</dbReference>
<dbReference type="Proteomes" id="UP000005237">
    <property type="component" value="Unassembled WGS sequence"/>
</dbReference>
<organism evidence="4 5">
    <name type="scientific">Caenorhabditis japonica</name>
    <dbReference type="NCBI Taxonomy" id="281687"/>
    <lineage>
        <taxon>Eukaryota</taxon>
        <taxon>Metazoa</taxon>
        <taxon>Ecdysozoa</taxon>
        <taxon>Nematoda</taxon>
        <taxon>Chromadorea</taxon>
        <taxon>Rhabditida</taxon>
        <taxon>Rhabditina</taxon>
        <taxon>Rhabditomorpha</taxon>
        <taxon>Rhabditoidea</taxon>
        <taxon>Rhabditidae</taxon>
        <taxon>Peloderinae</taxon>
        <taxon>Caenorhabditis</taxon>
    </lineage>
</organism>